<dbReference type="AlphaFoldDB" id="A0A3S9P919"/>
<dbReference type="KEGG" id="fll:EI427_21070"/>
<evidence type="ECO:0000313" key="1">
    <source>
        <dbReference type="EMBL" id="AZQ64718.1"/>
    </source>
</evidence>
<keyword evidence="2" id="KW-1185">Reference proteome</keyword>
<sequence length="115" mass="13355">MKSSIKLLSIIFFWLIVHFSYGQEKSINSFKLSGEVHLTKGSEKALLQNFKNQIKKNGKTNLVLEMGFANSFLYTKYLIDGNEEPIKRIYGYYAFEGFRSLIQELKVLYDSLPEN</sequence>
<gene>
    <name evidence="1" type="ORF">EI427_21070</name>
</gene>
<name>A0A3S9P919_9BACT</name>
<dbReference type="Proteomes" id="UP000267268">
    <property type="component" value="Chromosome 2"/>
</dbReference>
<accession>A0A3S9P919</accession>
<organism evidence="1 2">
    <name type="scientific">Flammeovirga pectinis</name>
    <dbReference type="NCBI Taxonomy" id="2494373"/>
    <lineage>
        <taxon>Bacteria</taxon>
        <taxon>Pseudomonadati</taxon>
        <taxon>Bacteroidota</taxon>
        <taxon>Cytophagia</taxon>
        <taxon>Cytophagales</taxon>
        <taxon>Flammeovirgaceae</taxon>
        <taxon>Flammeovirga</taxon>
    </lineage>
</organism>
<protein>
    <submittedName>
        <fullName evidence="1">Uncharacterized protein</fullName>
    </submittedName>
</protein>
<reference evidence="1 2" key="1">
    <citation type="submission" date="2018-12" db="EMBL/GenBank/DDBJ databases">
        <title>Flammeovirga pectinis sp. nov., isolated from the gut of the Korean scallop, Patinopecten yessoensis.</title>
        <authorList>
            <person name="Bae J.-W."/>
            <person name="Jeong Y.-S."/>
            <person name="Kang W."/>
        </authorList>
    </citation>
    <scope>NUCLEOTIDE SEQUENCE [LARGE SCALE GENOMIC DNA]</scope>
    <source>
        <strain evidence="1 2">L12M1</strain>
    </source>
</reference>
<proteinExistence type="predicted"/>
<dbReference type="EMBL" id="CP034563">
    <property type="protein sequence ID" value="AZQ64718.1"/>
    <property type="molecule type" value="Genomic_DNA"/>
</dbReference>
<evidence type="ECO:0000313" key="2">
    <source>
        <dbReference type="Proteomes" id="UP000267268"/>
    </source>
</evidence>
<dbReference type="RefSeq" id="WP_126618698.1">
    <property type="nucleotide sequence ID" value="NZ_CP034563.1"/>
</dbReference>